<evidence type="ECO:0000256" key="1">
    <source>
        <dbReference type="SAM" id="SignalP"/>
    </source>
</evidence>
<accession>K9P4K4</accession>
<proteinExistence type="predicted"/>
<sequence length="178" mass="19655">MRSPMPFTQHGVLIALALQVVMSTQAGLTASPTTPKMSGKGHQEHLVRQSGNAVYLDKNCQRATEGWDAWQVAYRRSFDVGGQPYWFSVAKYQDGSSLLCISRPGYLQGQRLAVSQLQHRFIGQVTQEGKTPSFLVIVNGGNGRLVPLTQYRLNLGNPFRPTLIRLKQWQGSPLSIGG</sequence>
<gene>
    <name evidence="2" type="ordered locus">Cyagr_0290</name>
</gene>
<feature type="signal peptide" evidence="1">
    <location>
        <begin position="1"/>
        <end position="26"/>
    </location>
</feature>
<evidence type="ECO:0000313" key="2">
    <source>
        <dbReference type="EMBL" id="AFY27489.1"/>
    </source>
</evidence>
<dbReference type="STRING" id="292564.Cyagr_0290"/>
<feature type="chain" id="PRO_5003934489" evidence="1">
    <location>
        <begin position="27"/>
        <end position="178"/>
    </location>
</feature>
<evidence type="ECO:0000313" key="3">
    <source>
        <dbReference type="Proteomes" id="UP000010388"/>
    </source>
</evidence>
<organism evidence="2 3">
    <name type="scientific">Cyanobium gracile (strain ATCC 27147 / PCC 6307)</name>
    <dbReference type="NCBI Taxonomy" id="292564"/>
    <lineage>
        <taxon>Bacteria</taxon>
        <taxon>Bacillati</taxon>
        <taxon>Cyanobacteriota</taxon>
        <taxon>Cyanophyceae</taxon>
        <taxon>Synechococcales</taxon>
        <taxon>Prochlorococcaceae</taxon>
        <taxon>Cyanobium</taxon>
    </lineage>
</organism>
<reference evidence="3" key="1">
    <citation type="journal article" date="2013" name="Proc. Natl. Acad. Sci. U.S.A.">
        <title>Improving the coverage of the cyanobacterial phylum using diversity-driven genome sequencing.</title>
        <authorList>
            <person name="Shih P.M."/>
            <person name="Wu D."/>
            <person name="Latifi A."/>
            <person name="Axen S.D."/>
            <person name="Fewer D.P."/>
            <person name="Talla E."/>
            <person name="Calteau A."/>
            <person name="Cai F."/>
            <person name="Tandeau de Marsac N."/>
            <person name="Rippka R."/>
            <person name="Herdman M."/>
            <person name="Sivonen K."/>
            <person name="Coursin T."/>
            <person name="Laurent T."/>
            <person name="Goodwin L."/>
            <person name="Nolan M."/>
            <person name="Davenport K.W."/>
            <person name="Han C.S."/>
            <person name="Rubin E.M."/>
            <person name="Eisen J.A."/>
            <person name="Woyke T."/>
            <person name="Gugger M."/>
            <person name="Kerfeld C.A."/>
        </authorList>
    </citation>
    <scope>NUCLEOTIDE SEQUENCE [LARGE SCALE GENOMIC DNA]</scope>
    <source>
        <strain evidence="3">ATCC 27147 / PCC 6307</strain>
    </source>
</reference>
<dbReference type="EMBL" id="CP003495">
    <property type="protein sequence ID" value="AFY27489.1"/>
    <property type="molecule type" value="Genomic_DNA"/>
</dbReference>
<dbReference type="AlphaFoldDB" id="K9P4K4"/>
<dbReference type="HOGENOM" id="CLU_1508216_0_0_3"/>
<dbReference type="KEGG" id="cgc:Cyagr_0290"/>
<protein>
    <submittedName>
        <fullName evidence="2">Uncharacterized protein</fullName>
    </submittedName>
</protein>
<name>K9P4K4_CYAGP</name>
<dbReference type="eggNOG" id="ENOG5033ANJ">
    <property type="taxonomic scope" value="Bacteria"/>
</dbReference>
<keyword evidence="1" id="KW-0732">Signal</keyword>
<dbReference type="Proteomes" id="UP000010388">
    <property type="component" value="Chromosome"/>
</dbReference>